<accession>A0AAV4Z9Z2</accession>
<keyword evidence="1" id="KW-0472">Membrane</keyword>
<reference evidence="2" key="1">
    <citation type="journal article" date="2016" name="Front. Microbiol.">
        <title>Genome Sequence of the Piezophilic, Mesophilic Sulfate-Reducing Bacterium Desulfovibrio indicus J2T.</title>
        <authorList>
            <person name="Cao J."/>
            <person name="Maignien L."/>
            <person name="Shao Z."/>
            <person name="Alain K."/>
            <person name="Jebbar M."/>
        </authorList>
    </citation>
    <scope>NUCLEOTIDE SEQUENCE</scope>
    <source>
        <strain evidence="2">DSM 21893</strain>
    </source>
</reference>
<dbReference type="AlphaFoldDB" id="A0AAV4Z9Z2"/>
<evidence type="ECO:0008006" key="4">
    <source>
        <dbReference type="Google" id="ProtNLM"/>
    </source>
</evidence>
<protein>
    <recommendedName>
        <fullName evidence="4">Vitamin K epoxide reductase domain-containing protein</fullName>
    </recommendedName>
</protein>
<evidence type="ECO:0000313" key="2">
    <source>
        <dbReference type="EMBL" id="GJD40863.1"/>
    </source>
</evidence>
<proteinExistence type="predicted"/>
<comment type="caution">
    <text evidence="2">The sequence shown here is derived from an EMBL/GenBank/DDBJ whole genome shotgun (WGS) entry which is preliminary data.</text>
</comment>
<dbReference type="EMBL" id="BPQF01000016">
    <property type="protein sequence ID" value="GJD40863.1"/>
    <property type="molecule type" value="Genomic_DNA"/>
</dbReference>
<keyword evidence="3" id="KW-1185">Reference proteome</keyword>
<evidence type="ECO:0000313" key="3">
    <source>
        <dbReference type="Proteomes" id="UP001055307"/>
    </source>
</evidence>
<name>A0AAV4Z9Z2_9HYPH</name>
<sequence length="76" mass="8359">MITTLGICAAYLAAGSTVWRKLVIHQDHGSQLASCETHGGLSLGEDAAFLMTKATFLVLWPLWLLLFIGCRVRERV</sequence>
<organism evidence="2 3">
    <name type="scientific">Methylobacterium bullatum</name>
    <dbReference type="NCBI Taxonomy" id="570505"/>
    <lineage>
        <taxon>Bacteria</taxon>
        <taxon>Pseudomonadati</taxon>
        <taxon>Pseudomonadota</taxon>
        <taxon>Alphaproteobacteria</taxon>
        <taxon>Hyphomicrobiales</taxon>
        <taxon>Methylobacteriaceae</taxon>
        <taxon>Methylobacterium</taxon>
    </lineage>
</organism>
<gene>
    <name evidence="2" type="ORF">OICFNHDK_3339</name>
</gene>
<feature type="transmembrane region" description="Helical" evidence="1">
    <location>
        <begin position="47"/>
        <end position="68"/>
    </location>
</feature>
<keyword evidence="1" id="KW-0812">Transmembrane</keyword>
<dbReference type="Proteomes" id="UP001055307">
    <property type="component" value="Unassembled WGS sequence"/>
</dbReference>
<keyword evidence="1" id="KW-1133">Transmembrane helix</keyword>
<evidence type="ECO:0000256" key="1">
    <source>
        <dbReference type="SAM" id="Phobius"/>
    </source>
</evidence>
<reference evidence="2" key="2">
    <citation type="submission" date="2021-08" db="EMBL/GenBank/DDBJ databases">
        <authorList>
            <person name="Tani A."/>
            <person name="Ola A."/>
            <person name="Ogura Y."/>
            <person name="Katsura K."/>
            <person name="Hayashi T."/>
        </authorList>
    </citation>
    <scope>NUCLEOTIDE SEQUENCE</scope>
    <source>
        <strain evidence="2">DSM 21893</strain>
    </source>
</reference>